<geneLocation type="plasmid" evidence="2">
    <name>lp150</name>
</geneLocation>
<protein>
    <submittedName>
        <fullName evidence="2">Uncharacterized protein</fullName>
    </submittedName>
</protein>
<reference evidence="2" key="2">
    <citation type="journal article" date="2013" name="J. Bacteriol.">
        <title>Large linear plasmids of Borrelia species that cause relapsing fever.</title>
        <authorList>
            <person name="Miller S.C."/>
            <person name="Porcella S.F."/>
            <person name="Raffel S.J."/>
            <person name="Schwan T.G."/>
            <person name="Barbour A.G."/>
        </authorList>
    </citation>
    <scope>NUCLEOTIDE SEQUENCE</scope>
    <source>
        <strain evidence="2">91E135</strain>
        <plasmid evidence="2">lp150</plasmid>
    </source>
</reference>
<feature type="compositionally biased region" description="Basic and acidic residues" evidence="1">
    <location>
        <begin position="355"/>
        <end position="382"/>
    </location>
</feature>
<proteinExistence type="predicted"/>
<sequence>MLKIKCFSLLLVLILLLLLFISCDSGSKAGAGTNTGAGGGAGSGTNTGVGAGGGAELKDEDELAYLEDKVIDPELMALLDQFGVSGPGRKAIGYIGGKFRDSGDVHKRLNALGADVVIEKIIKPTVSLLKARGEALKVKEDPTNESIKTRLQDMLNRYDTLVESVWHDFFHNRLIEEDMFVESVTYYVPKFSKFKEMVKHPRVIDVYAWLDADDCVIIDEIEKIVVNATYDQDRFNNMLNSLGDANVIAIIKIYRDIKIEQGEALKAIDSISDDIVKQAYQDRFNTLQGEYDSHIRDAFNKASGELYAQIIGNGDKYRNDFIGSRNNARAAKFDEEAAAAAKEAKEAEEAAAAAERAKEAKEAEAAKAAEAAKRAKEAKEAEAAAAAKRAKEAKEAEAAAAAKVEESTEAGEPREGSGTDEESGATGSGS</sequence>
<evidence type="ECO:0000256" key="1">
    <source>
        <dbReference type="SAM" id="MobiDB-lite"/>
    </source>
</evidence>
<dbReference type="AlphaFoldDB" id="A0A0R9NM46"/>
<organism evidence="2">
    <name type="scientific">Borrelia turicatae (strain 91E135)</name>
    <dbReference type="NCBI Taxonomy" id="314724"/>
    <lineage>
        <taxon>Bacteria</taxon>
        <taxon>Pseudomonadati</taxon>
        <taxon>Spirochaetota</taxon>
        <taxon>Spirochaetia</taxon>
        <taxon>Spirochaetales</taxon>
        <taxon>Borreliaceae</taxon>
        <taxon>Borrelia</taxon>
    </lineage>
</organism>
<evidence type="ECO:0000313" key="2">
    <source>
        <dbReference type="EMBL" id="ALC78610.1"/>
    </source>
</evidence>
<reference evidence="2" key="1">
    <citation type="submission" date="2012-01" db="EMBL/GenBank/DDBJ databases">
        <authorList>
            <person name="Wikstroem N."/>
        </authorList>
    </citation>
    <scope>NUCLEOTIDE SEQUENCE</scope>
    <source>
        <strain evidence="2">91E135</strain>
        <plasmid evidence="2">lp150</plasmid>
    </source>
</reference>
<reference evidence="2" key="3">
    <citation type="submission" date="2015-06" db="EMBL/GenBank/DDBJ databases">
        <authorList>
            <person name="Hoefler B.C."/>
            <person name="Straight P.D."/>
        </authorList>
    </citation>
    <scope>NUCLEOTIDE SEQUENCE</scope>
    <source>
        <strain evidence="2">91E135</strain>
        <plasmid evidence="2">lp150</plasmid>
    </source>
</reference>
<dbReference type="NCBIfam" id="NF047534">
    <property type="entry name" value="lipo_BTA121_dup"/>
    <property type="match status" value="1"/>
</dbReference>
<name>A0A0R9NM46_BORT9</name>
<accession>A0A0R9NM46</accession>
<dbReference type="EMBL" id="HM008710">
    <property type="protein sequence ID" value="ALC78610.1"/>
    <property type="molecule type" value="Genomic_DNA"/>
</dbReference>
<keyword evidence="2" id="KW-0614">Plasmid</keyword>
<feature type="compositionally biased region" description="Basic and acidic residues" evidence="1">
    <location>
        <begin position="389"/>
        <end position="417"/>
    </location>
</feature>
<dbReference type="RefSeq" id="WP_054287492.1">
    <property type="nucleotide sequence ID" value="NC_021624.2"/>
</dbReference>
<dbReference type="PROSITE" id="PS51257">
    <property type="entry name" value="PROKAR_LIPOPROTEIN"/>
    <property type="match status" value="1"/>
</dbReference>
<feature type="region of interest" description="Disordered" evidence="1">
    <location>
        <begin position="350"/>
        <end position="430"/>
    </location>
</feature>
<gene>
    <name evidence="2" type="ORF">BTA123</name>
</gene>